<evidence type="ECO:0000256" key="1">
    <source>
        <dbReference type="ARBA" id="ARBA00023015"/>
    </source>
</evidence>
<feature type="transmembrane region" description="Helical" evidence="4">
    <location>
        <begin position="56"/>
        <end position="75"/>
    </location>
</feature>
<dbReference type="Proteomes" id="UP001500298">
    <property type="component" value="Unassembled WGS sequence"/>
</dbReference>
<dbReference type="Pfam" id="PF12833">
    <property type="entry name" value="HTH_18"/>
    <property type="match status" value="1"/>
</dbReference>
<dbReference type="PANTHER" id="PTHR43280:SF29">
    <property type="entry name" value="ARAC-FAMILY TRANSCRIPTIONAL REGULATOR"/>
    <property type="match status" value="1"/>
</dbReference>
<keyword evidence="3" id="KW-0804">Transcription</keyword>
<protein>
    <recommendedName>
        <fullName evidence="5">HTH araC/xylS-type domain-containing protein</fullName>
    </recommendedName>
</protein>
<dbReference type="InterPro" id="IPR018060">
    <property type="entry name" value="HTH_AraC"/>
</dbReference>
<dbReference type="Gene3D" id="1.10.10.60">
    <property type="entry name" value="Homeodomain-like"/>
    <property type="match status" value="2"/>
</dbReference>
<sequence length="332" mass="38690">MAFNTFLQYLFRFTKLKLDIPELLFISDVLDLLLPGLIFWYITSLFSGSEQRTRDYWYFIPASIALLVSSIYVLSIDNFSFPTFIGSPFHIALLFSIVLWKSYIIFKTHQTIKAASKVANAKQKEELRWPKVLTIFLGVSLYVALLLLIYHTVIHPFSTNVLHQQIREVVELNYIVFNSSIIFVTMFFALKYPKALSRSTITLVTDNMKEEDTLMLHYEKKLAQLVEKDSIHLDTELNEKMLAEKLQIQSYLLSKLLNYHIGKSFSVYINEKRVEHAKKILSKDMEKSLTNFAVAIDSGFRSESVFYVNFKKYAGMTPRQYRLKCIQMEEAV</sequence>
<evidence type="ECO:0000313" key="7">
    <source>
        <dbReference type="Proteomes" id="UP001500298"/>
    </source>
</evidence>
<evidence type="ECO:0000256" key="3">
    <source>
        <dbReference type="ARBA" id="ARBA00023163"/>
    </source>
</evidence>
<feature type="transmembrane region" description="Helical" evidence="4">
    <location>
        <begin position="23"/>
        <end position="44"/>
    </location>
</feature>
<dbReference type="PROSITE" id="PS01124">
    <property type="entry name" value="HTH_ARAC_FAMILY_2"/>
    <property type="match status" value="1"/>
</dbReference>
<evidence type="ECO:0000256" key="4">
    <source>
        <dbReference type="SAM" id="Phobius"/>
    </source>
</evidence>
<keyword evidence="4" id="KW-0812">Transmembrane</keyword>
<gene>
    <name evidence="6" type="ORF">GCM10023331_21920</name>
</gene>
<evidence type="ECO:0000259" key="5">
    <source>
        <dbReference type="PROSITE" id="PS01124"/>
    </source>
</evidence>
<proteinExistence type="predicted"/>
<reference evidence="7" key="1">
    <citation type="journal article" date="2019" name="Int. J. Syst. Evol. Microbiol.">
        <title>The Global Catalogue of Microorganisms (GCM) 10K type strain sequencing project: providing services to taxonomists for standard genome sequencing and annotation.</title>
        <authorList>
            <consortium name="The Broad Institute Genomics Platform"/>
            <consortium name="The Broad Institute Genome Sequencing Center for Infectious Disease"/>
            <person name="Wu L."/>
            <person name="Ma J."/>
        </authorList>
    </citation>
    <scope>NUCLEOTIDE SEQUENCE [LARGE SCALE GENOMIC DNA]</scope>
    <source>
        <strain evidence="7">JCM 18326</strain>
    </source>
</reference>
<keyword evidence="4" id="KW-0472">Membrane</keyword>
<feature type="domain" description="HTH araC/xylS-type" evidence="5">
    <location>
        <begin position="220"/>
        <end position="324"/>
    </location>
</feature>
<evidence type="ECO:0000256" key="2">
    <source>
        <dbReference type="ARBA" id="ARBA00023125"/>
    </source>
</evidence>
<accession>A0ABP9D9R1</accession>
<dbReference type="SMART" id="SM00342">
    <property type="entry name" value="HTH_ARAC"/>
    <property type="match status" value="1"/>
</dbReference>
<organism evidence="6 7">
    <name type="scientific">Algivirga pacifica</name>
    <dbReference type="NCBI Taxonomy" id="1162670"/>
    <lineage>
        <taxon>Bacteria</taxon>
        <taxon>Pseudomonadati</taxon>
        <taxon>Bacteroidota</taxon>
        <taxon>Cytophagia</taxon>
        <taxon>Cytophagales</taxon>
        <taxon>Flammeovirgaceae</taxon>
        <taxon>Algivirga</taxon>
    </lineage>
</organism>
<comment type="caution">
    <text evidence="6">The sequence shown here is derived from an EMBL/GenBank/DDBJ whole genome shotgun (WGS) entry which is preliminary data.</text>
</comment>
<dbReference type="EMBL" id="BAABJX010000033">
    <property type="protein sequence ID" value="GAA4836353.1"/>
    <property type="molecule type" value="Genomic_DNA"/>
</dbReference>
<keyword evidence="7" id="KW-1185">Reference proteome</keyword>
<keyword evidence="4" id="KW-1133">Transmembrane helix</keyword>
<dbReference type="PANTHER" id="PTHR43280">
    <property type="entry name" value="ARAC-FAMILY TRANSCRIPTIONAL REGULATOR"/>
    <property type="match status" value="1"/>
</dbReference>
<feature type="transmembrane region" description="Helical" evidence="4">
    <location>
        <begin position="81"/>
        <end position="100"/>
    </location>
</feature>
<keyword evidence="1" id="KW-0805">Transcription regulation</keyword>
<keyword evidence="2" id="KW-0238">DNA-binding</keyword>
<name>A0ABP9D9R1_9BACT</name>
<feature type="transmembrane region" description="Helical" evidence="4">
    <location>
        <begin position="132"/>
        <end position="152"/>
    </location>
</feature>
<dbReference type="InterPro" id="IPR009057">
    <property type="entry name" value="Homeodomain-like_sf"/>
</dbReference>
<evidence type="ECO:0000313" key="6">
    <source>
        <dbReference type="EMBL" id="GAA4836353.1"/>
    </source>
</evidence>
<feature type="transmembrane region" description="Helical" evidence="4">
    <location>
        <begin position="172"/>
        <end position="190"/>
    </location>
</feature>
<dbReference type="SUPFAM" id="SSF46689">
    <property type="entry name" value="Homeodomain-like"/>
    <property type="match status" value="1"/>
</dbReference>